<protein>
    <submittedName>
        <fullName evidence="2">Uncharacterized protein</fullName>
    </submittedName>
</protein>
<feature type="region of interest" description="Disordered" evidence="1">
    <location>
        <begin position="29"/>
        <end position="149"/>
    </location>
</feature>
<dbReference type="AlphaFoldDB" id="A0AAW1DEN2"/>
<comment type="caution">
    <text evidence="2">The sequence shown here is derived from an EMBL/GenBank/DDBJ whole genome shotgun (WGS) entry which is preliminary data.</text>
</comment>
<dbReference type="Proteomes" id="UP001461498">
    <property type="component" value="Unassembled WGS sequence"/>
</dbReference>
<name>A0AAW1DEN2_9HEMI</name>
<organism evidence="2 3">
    <name type="scientific">Rhynocoris fuscipes</name>
    <dbReference type="NCBI Taxonomy" id="488301"/>
    <lineage>
        <taxon>Eukaryota</taxon>
        <taxon>Metazoa</taxon>
        <taxon>Ecdysozoa</taxon>
        <taxon>Arthropoda</taxon>
        <taxon>Hexapoda</taxon>
        <taxon>Insecta</taxon>
        <taxon>Pterygota</taxon>
        <taxon>Neoptera</taxon>
        <taxon>Paraneoptera</taxon>
        <taxon>Hemiptera</taxon>
        <taxon>Heteroptera</taxon>
        <taxon>Panheteroptera</taxon>
        <taxon>Cimicomorpha</taxon>
        <taxon>Reduviidae</taxon>
        <taxon>Harpactorinae</taxon>
        <taxon>Harpactorini</taxon>
        <taxon>Rhynocoris</taxon>
    </lineage>
</organism>
<evidence type="ECO:0000256" key="1">
    <source>
        <dbReference type="SAM" id="MobiDB-lite"/>
    </source>
</evidence>
<evidence type="ECO:0000313" key="2">
    <source>
        <dbReference type="EMBL" id="KAK9507447.1"/>
    </source>
</evidence>
<accession>A0AAW1DEN2</accession>
<proteinExistence type="predicted"/>
<sequence>MYSPDVLDSSEILIGRSDCRAIVRVQRGWSEESGYSSTPPANMTPHDDSSSSVLEYLDLDSLAEETRPTAVGQSGCCTDSLRRQSSLDDYFQSPTSAVPTPVDTPLSCTPSVSSVSSVNMQDYQTQLEEENEDQEEEEEEDDRVMVPAEGLNCGVYRL</sequence>
<feature type="compositionally biased region" description="Acidic residues" evidence="1">
    <location>
        <begin position="127"/>
        <end position="142"/>
    </location>
</feature>
<gene>
    <name evidence="2" type="ORF">O3M35_007300</name>
</gene>
<evidence type="ECO:0000313" key="3">
    <source>
        <dbReference type="Proteomes" id="UP001461498"/>
    </source>
</evidence>
<reference evidence="2 3" key="1">
    <citation type="submission" date="2022-12" db="EMBL/GenBank/DDBJ databases">
        <title>Chromosome-level genome assembly of true bugs.</title>
        <authorList>
            <person name="Ma L."/>
            <person name="Li H."/>
        </authorList>
    </citation>
    <scope>NUCLEOTIDE SEQUENCE [LARGE SCALE GENOMIC DNA]</scope>
    <source>
        <strain evidence="2">Lab_2022b</strain>
    </source>
</reference>
<dbReference type="EMBL" id="JAPXFL010000004">
    <property type="protein sequence ID" value="KAK9507447.1"/>
    <property type="molecule type" value="Genomic_DNA"/>
</dbReference>
<keyword evidence="3" id="KW-1185">Reference proteome</keyword>